<keyword evidence="2" id="KW-1185">Reference proteome</keyword>
<protein>
    <recommendedName>
        <fullName evidence="3">Type II toxin-antitoxin system VapB family antitoxin</fullName>
    </recommendedName>
</protein>
<dbReference type="InterPro" id="IPR019239">
    <property type="entry name" value="VapB_antitoxin"/>
</dbReference>
<comment type="caution">
    <text evidence="1">The sequence shown here is derived from an EMBL/GenBank/DDBJ whole genome shotgun (WGS) entry which is preliminary data.</text>
</comment>
<dbReference type="EMBL" id="BMKF01000002">
    <property type="protein sequence ID" value="GGB73520.1"/>
    <property type="molecule type" value="Genomic_DNA"/>
</dbReference>
<gene>
    <name evidence="1" type="ORF">GCM10011503_22750</name>
</gene>
<proteinExistence type="predicted"/>
<dbReference type="Pfam" id="PF09957">
    <property type="entry name" value="VapB_antitoxin"/>
    <property type="match status" value="1"/>
</dbReference>
<reference evidence="2" key="1">
    <citation type="journal article" date="2019" name="Int. J. Syst. Evol. Microbiol.">
        <title>The Global Catalogue of Microorganisms (GCM) 10K type strain sequencing project: providing services to taxonomists for standard genome sequencing and annotation.</title>
        <authorList>
            <consortium name="The Broad Institute Genomics Platform"/>
            <consortium name="The Broad Institute Genome Sequencing Center for Infectious Disease"/>
            <person name="Wu L."/>
            <person name="Ma J."/>
        </authorList>
    </citation>
    <scope>NUCLEOTIDE SEQUENCE [LARGE SCALE GENOMIC DNA]</scope>
    <source>
        <strain evidence="2">CGMCC 1.15928</strain>
    </source>
</reference>
<organism evidence="1 2">
    <name type="scientific">Henriciella pelagia</name>
    <dbReference type="NCBI Taxonomy" id="1977912"/>
    <lineage>
        <taxon>Bacteria</taxon>
        <taxon>Pseudomonadati</taxon>
        <taxon>Pseudomonadota</taxon>
        <taxon>Alphaproteobacteria</taxon>
        <taxon>Hyphomonadales</taxon>
        <taxon>Hyphomonadaceae</taxon>
        <taxon>Henriciella</taxon>
    </lineage>
</organism>
<evidence type="ECO:0000313" key="1">
    <source>
        <dbReference type="EMBL" id="GGB73520.1"/>
    </source>
</evidence>
<evidence type="ECO:0008006" key="3">
    <source>
        <dbReference type="Google" id="ProtNLM"/>
    </source>
</evidence>
<dbReference type="Proteomes" id="UP000628854">
    <property type="component" value="Unassembled WGS sequence"/>
</dbReference>
<evidence type="ECO:0000313" key="2">
    <source>
        <dbReference type="Proteomes" id="UP000628854"/>
    </source>
</evidence>
<name>A0ABQ1JSF1_9PROT</name>
<sequence length="63" mass="7089">MRTNIDIDDKLMEEAIRLGGFSTKKEAVTESLKLLIQLKRQDVIRGLKGKLDWSGDLGAMRAD</sequence>
<accession>A0ABQ1JSF1</accession>
<dbReference type="RefSeq" id="WP_084392003.1">
    <property type="nucleotide sequence ID" value="NZ_BMKF01000002.1"/>
</dbReference>